<feature type="region of interest" description="Disordered" evidence="1">
    <location>
        <begin position="421"/>
        <end position="456"/>
    </location>
</feature>
<reference evidence="2 3" key="1">
    <citation type="journal article" date="2015" name="Fungal Genet. Biol.">
        <title>Evolution of novel wood decay mechanisms in Agaricales revealed by the genome sequences of Fistulina hepatica and Cylindrobasidium torrendii.</title>
        <authorList>
            <person name="Floudas D."/>
            <person name="Held B.W."/>
            <person name="Riley R."/>
            <person name="Nagy L.G."/>
            <person name="Koehler G."/>
            <person name="Ransdell A.S."/>
            <person name="Younus H."/>
            <person name="Chow J."/>
            <person name="Chiniquy J."/>
            <person name="Lipzen A."/>
            <person name="Tritt A."/>
            <person name="Sun H."/>
            <person name="Haridas S."/>
            <person name="LaButti K."/>
            <person name="Ohm R.A."/>
            <person name="Kues U."/>
            <person name="Blanchette R.A."/>
            <person name="Grigoriev I.V."/>
            <person name="Minto R.E."/>
            <person name="Hibbett D.S."/>
        </authorList>
    </citation>
    <scope>NUCLEOTIDE SEQUENCE [LARGE SCALE GENOMIC DNA]</scope>
    <source>
        <strain evidence="2 3">ATCC 64428</strain>
    </source>
</reference>
<dbReference type="Proteomes" id="UP000054144">
    <property type="component" value="Unassembled WGS sequence"/>
</dbReference>
<evidence type="ECO:0000313" key="2">
    <source>
        <dbReference type="EMBL" id="KIY48458.1"/>
    </source>
</evidence>
<gene>
    <name evidence="2" type="ORF">FISHEDRAFT_73654</name>
</gene>
<keyword evidence="3" id="KW-1185">Reference proteome</keyword>
<evidence type="ECO:0000256" key="1">
    <source>
        <dbReference type="SAM" id="MobiDB-lite"/>
    </source>
</evidence>
<dbReference type="EMBL" id="KN881833">
    <property type="protein sequence ID" value="KIY48458.1"/>
    <property type="molecule type" value="Genomic_DNA"/>
</dbReference>
<dbReference type="AlphaFoldDB" id="A0A0D7AC91"/>
<name>A0A0D7AC91_9AGAR</name>
<protein>
    <submittedName>
        <fullName evidence="2">Uncharacterized protein</fullName>
    </submittedName>
</protein>
<feature type="region of interest" description="Disordered" evidence="1">
    <location>
        <begin position="396"/>
        <end position="415"/>
    </location>
</feature>
<feature type="compositionally biased region" description="Acidic residues" evidence="1">
    <location>
        <begin position="358"/>
        <end position="367"/>
    </location>
</feature>
<feature type="region of interest" description="Disordered" evidence="1">
    <location>
        <begin position="482"/>
        <end position="507"/>
    </location>
</feature>
<feature type="region of interest" description="Disordered" evidence="1">
    <location>
        <begin position="1"/>
        <end position="55"/>
    </location>
</feature>
<feature type="region of interest" description="Disordered" evidence="1">
    <location>
        <begin position="346"/>
        <end position="367"/>
    </location>
</feature>
<organism evidence="2 3">
    <name type="scientific">Fistulina hepatica ATCC 64428</name>
    <dbReference type="NCBI Taxonomy" id="1128425"/>
    <lineage>
        <taxon>Eukaryota</taxon>
        <taxon>Fungi</taxon>
        <taxon>Dikarya</taxon>
        <taxon>Basidiomycota</taxon>
        <taxon>Agaricomycotina</taxon>
        <taxon>Agaricomycetes</taxon>
        <taxon>Agaricomycetidae</taxon>
        <taxon>Agaricales</taxon>
        <taxon>Fistulinaceae</taxon>
        <taxon>Fistulina</taxon>
    </lineage>
</organism>
<feature type="compositionally biased region" description="Low complexity" evidence="1">
    <location>
        <begin position="1"/>
        <end position="17"/>
    </location>
</feature>
<feature type="region of interest" description="Disordered" evidence="1">
    <location>
        <begin position="165"/>
        <end position="194"/>
    </location>
</feature>
<sequence>MDTPPLSASHSNSNSSNSPPPPVTPVHNRGVRRYPSALSTGNPHGHVPLHRRGRSHTYECLEDLLREAGYKETRVFTPETERVKSEPERSKGSVRSMVNFLSGLLPGPSTSNEPLIHSRPTTSHPASKEQAPPLQRKREETRSSDDTIIPVSPKEVASTLMARHVGHPRRPPSHLVPPGGGTVTGAAGPHQPPSRATAYLRHMASTPNLPARRPRRSMWTSADLAGSSRPHRWVETVARAILAGPRGADVAAEPATPSATARARHPNRRPDLLRPAAVGVVGVSQTSVLCRSAPASRNSSAVRGRSRWREPSVAQEELRVPSLARTHTQGDAWVKRSAGPLLRVPARFNHGDLSGSSDESDASCDEEDDSEVDLTLLLVPSKGRNSIRSLRRHLAGPPPFGMSRPRRSPLNADFGYGAGSAVDSGCSGQSRQSINEDDEQEQREWGPWAYRGLRTDNSLDSSEDEVFSELRDFVGLQRNTCRGRLNGNASSSRKGLPRAWRELFPGS</sequence>
<dbReference type="OrthoDB" id="2536714at2759"/>
<feature type="compositionally biased region" description="Basic and acidic residues" evidence="1">
    <location>
        <begin position="136"/>
        <end position="145"/>
    </location>
</feature>
<feature type="compositionally biased region" description="Polar residues" evidence="1">
    <location>
        <begin position="108"/>
        <end position="125"/>
    </location>
</feature>
<feature type="region of interest" description="Disordered" evidence="1">
    <location>
        <begin position="69"/>
        <end position="148"/>
    </location>
</feature>
<accession>A0A0D7AC91</accession>
<proteinExistence type="predicted"/>
<evidence type="ECO:0000313" key="3">
    <source>
        <dbReference type="Proteomes" id="UP000054144"/>
    </source>
</evidence>
<feature type="compositionally biased region" description="Basic and acidic residues" evidence="1">
    <location>
        <begin position="69"/>
        <end position="91"/>
    </location>
</feature>